<feature type="transmembrane region" description="Helical" evidence="2">
    <location>
        <begin position="117"/>
        <end position="142"/>
    </location>
</feature>
<comment type="caution">
    <text evidence="3">The sequence shown here is derived from an EMBL/GenBank/DDBJ whole genome shotgun (WGS) entry which is preliminary data.</text>
</comment>
<organism evidence="3 4">
    <name type="scientific">Canavalia gladiata</name>
    <name type="common">Sword bean</name>
    <name type="synonym">Dolichos gladiatus</name>
    <dbReference type="NCBI Taxonomy" id="3824"/>
    <lineage>
        <taxon>Eukaryota</taxon>
        <taxon>Viridiplantae</taxon>
        <taxon>Streptophyta</taxon>
        <taxon>Embryophyta</taxon>
        <taxon>Tracheophyta</taxon>
        <taxon>Spermatophyta</taxon>
        <taxon>Magnoliopsida</taxon>
        <taxon>eudicotyledons</taxon>
        <taxon>Gunneridae</taxon>
        <taxon>Pentapetalae</taxon>
        <taxon>rosids</taxon>
        <taxon>fabids</taxon>
        <taxon>Fabales</taxon>
        <taxon>Fabaceae</taxon>
        <taxon>Papilionoideae</taxon>
        <taxon>50 kb inversion clade</taxon>
        <taxon>NPAAA clade</taxon>
        <taxon>indigoferoid/millettioid clade</taxon>
        <taxon>Phaseoleae</taxon>
        <taxon>Canavalia</taxon>
    </lineage>
</organism>
<protein>
    <recommendedName>
        <fullName evidence="5">Transmembrane protein</fullName>
    </recommendedName>
</protein>
<dbReference type="Proteomes" id="UP001367508">
    <property type="component" value="Unassembled WGS sequence"/>
</dbReference>
<evidence type="ECO:0000313" key="4">
    <source>
        <dbReference type="Proteomes" id="UP001367508"/>
    </source>
</evidence>
<keyword evidence="2" id="KW-1133">Transmembrane helix</keyword>
<reference evidence="3 4" key="1">
    <citation type="submission" date="2024-01" db="EMBL/GenBank/DDBJ databases">
        <title>The genomes of 5 underutilized Papilionoideae crops provide insights into root nodulation and disease resistanc.</title>
        <authorList>
            <person name="Jiang F."/>
        </authorList>
    </citation>
    <scope>NUCLEOTIDE SEQUENCE [LARGE SCALE GENOMIC DNA]</scope>
    <source>
        <strain evidence="3">LVBAO_FW01</strain>
        <tissue evidence="3">Leaves</tissue>
    </source>
</reference>
<feature type="compositionally biased region" description="Basic and acidic residues" evidence="1">
    <location>
        <begin position="1"/>
        <end position="20"/>
    </location>
</feature>
<proteinExistence type="predicted"/>
<evidence type="ECO:0000256" key="1">
    <source>
        <dbReference type="SAM" id="MobiDB-lite"/>
    </source>
</evidence>
<sequence>MERKLSIKKGETFNNDENHGGSKTVSGLHHETSMVVFITIRAIQVSVPLSLPISMPWISLVKLSDFSFFFWYLTNLLHGRFFFLVALSFSFSFSHSHYCLCFSTSTSHSFQRKESDFCMFLLCLFFYFCFNIIFLSLCTVAIRRLALLSSKPFLVLQSSLGTGFKDYSKFHELFYSFMFELNQ</sequence>
<evidence type="ECO:0000256" key="2">
    <source>
        <dbReference type="SAM" id="Phobius"/>
    </source>
</evidence>
<gene>
    <name evidence="3" type="ORF">VNO77_02601</name>
</gene>
<dbReference type="AlphaFoldDB" id="A0AAN9MYU2"/>
<keyword evidence="2" id="KW-0472">Membrane</keyword>
<feature type="region of interest" description="Disordered" evidence="1">
    <location>
        <begin position="1"/>
        <end position="24"/>
    </location>
</feature>
<evidence type="ECO:0008006" key="5">
    <source>
        <dbReference type="Google" id="ProtNLM"/>
    </source>
</evidence>
<feature type="transmembrane region" description="Helical" evidence="2">
    <location>
        <begin position="32"/>
        <end position="51"/>
    </location>
</feature>
<dbReference type="EMBL" id="JAYMYQ010000001">
    <property type="protein sequence ID" value="KAK7360594.1"/>
    <property type="molecule type" value="Genomic_DNA"/>
</dbReference>
<accession>A0AAN9MYU2</accession>
<keyword evidence="4" id="KW-1185">Reference proteome</keyword>
<name>A0AAN9MYU2_CANGL</name>
<keyword evidence="2" id="KW-0812">Transmembrane</keyword>
<evidence type="ECO:0000313" key="3">
    <source>
        <dbReference type="EMBL" id="KAK7360594.1"/>
    </source>
</evidence>